<dbReference type="KEGG" id="gfs:119634091"/>
<sequence>MKNYFIICLGFILLTQHCLTSPIPDSERLDEHNKFHKEILKEFTDFTIKTGDELVEFLTNVMDEIKQNNESPDGDLTTRRQDKLLRHLEKVKNGEVESNIWDLYKLTEDMIGFSAKDFTAQEEELSKIIEKYKISEFGQKARGAYLKIYDNVLKAFEVCADELKHES</sequence>
<dbReference type="GeneID" id="119634091"/>
<dbReference type="RefSeq" id="XP_037883957.1">
    <property type="nucleotide sequence ID" value="XM_038028029.1"/>
</dbReference>
<organism evidence="2 3">
    <name type="scientific">Glossina fuscipes</name>
    <dbReference type="NCBI Taxonomy" id="7396"/>
    <lineage>
        <taxon>Eukaryota</taxon>
        <taxon>Metazoa</taxon>
        <taxon>Ecdysozoa</taxon>
        <taxon>Arthropoda</taxon>
        <taxon>Hexapoda</taxon>
        <taxon>Insecta</taxon>
        <taxon>Pterygota</taxon>
        <taxon>Neoptera</taxon>
        <taxon>Endopterygota</taxon>
        <taxon>Diptera</taxon>
        <taxon>Brachycera</taxon>
        <taxon>Muscomorpha</taxon>
        <taxon>Hippoboscoidea</taxon>
        <taxon>Glossinidae</taxon>
        <taxon>Glossina</taxon>
    </lineage>
</organism>
<dbReference type="AlphaFoldDB" id="A0A8U0WE99"/>
<evidence type="ECO:0000313" key="2">
    <source>
        <dbReference type="Proteomes" id="UP000092443"/>
    </source>
</evidence>
<keyword evidence="2" id="KW-1185">Reference proteome</keyword>
<gene>
    <name evidence="3" type="primary">LOC119634091</name>
</gene>
<reference evidence="3" key="1">
    <citation type="submission" date="2025-08" db="UniProtKB">
        <authorList>
            <consortium name="RefSeq"/>
        </authorList>
    </citation>
    <scope>IDENTIFICATION</scope>
    <source>
        <tissue evidence="3">Whole body pupa</tissue>
    </source>
</reference>
<feature type="signal peptide" evidence="1">
    <location>
        <begin position="1"/>
        <end position="20"/>
    </location>
</feature>
<evidence type="ECO:0000256" key="1">
    <source>
        <dbReference type="SAM" id="SignalP"/>
    </source>
</evidence>
<dbReference type="Proteomes" id="UP000092443">
    <property type="component" value="Unplaced"/>
</dbReference>
<evidence type="ECO:0000313" key="3">
    <source>
        <dbReference type="RefSeq" id="XP_037883957.1"/>
    </source>
</evidence>
<name>A0A8U0WE99_9MUSC</name>
<protein>
    <submittedName>
        <fullName evidence="3">Uncharacterized protein LOC119634091</fullName>
    </submittedName>
</protein>
<proteinExistence type="predicted"/>
<feature type="chain" id="PRO_5035842734" evidence="1">
    <location>
        <begin position="21"/>
        <end position="167"/>
    </location>
</feature>
<accession>A0A8U0WE99</accession>
<keyword evidence="1" id="KW-0732">Signal</keyword>